<keyword evidence="1" id="KW-0175">Coiled coil</keyword>
<sequence length="815" mass="88495">MKNIKWTRVISLFLAVLLILNILPFGLVGKGYAISAETSTTTLTADKTEAVEGEMINFSASVSGAASFYQCLPTPPNGCMLIKPLVFGGNVEFFEGEEEESLGKQYLGPNPTANFSTNKLSVGTHSIKAVYSGYDGVDPRDNNLDPKSHSVARSEATITVTITPSNTTAVTGVSLDNGTLSLTVGGVTGILIATVAPEEATNKNVTWISSNPSVATVANGVVTPVSMGIATITATTVDGGSIATSVVTVINESLSKPPAPNVTADDINDIIIGIDEMMEYKVSGNWIQYNPASPPDLSGFHSVQVRVSANANTSVPAGDITILLFSDNPPAPIVSADDVNNKIIGADNTMEYSIDNGYTWIPYNLSNEPTFPGTIAILIRIIPQGESGYGLSVSLSFTNNPPPSNTGNSENSSSTPTPAQPKVEEINVDVESGTSITKTPVKRITELDGKIKDEVTFTLDKVKETIEKLKEQKQDTARIVIPDKEDKVNEVSITVPNESVSTLANGKANLEIYTENAHIYIPQTSMQNFGDDLYFRVVPIKEEVKKIEVEERAKKETMVQQVVGNKKVNVLGRPLEIETNMQNRSVDLTLPLPTNATKEQMDNLAIFIEHSDGTKEVVQGKLVEFSKNTQGIQFNVTKFSTFTVLYMEGAAKYFAQNSCGEIAKTSCLQVNKTTPVYVLENNRLKKVGEAVKGPNLPVKQAISPMLGLGGDIWLERTAVISYETPSKEMIAKNQLPANKRPKQIWKGQELNPGQIGKVTILKETVIWQSIDKTTKLPRVLKKGEQYRVYRYVPAMYQISDQQYIVQDSNVVLIKK</sequence>
<evidence type="ECO:0000313" key="5">
    <source>
        <dbReference type="Proteomes" id="UP000325517"/>
    </source>
</evidence>
<evidence type="ECO:0000313" key="4">
    <source>
        <dbReference type="EMBL" id="QFF98092.1"/>
    </source>
</evidence>
<dbReference type="InterPro" id="IPR008964">
    <property type="entry name" value="Invasin/intimin_cell_adhesion"/>
</dbReference>
<keyword evidence="5" id="KW-1185">Reference proteome</keyword>
<organism evidence="4 5">
    <name type="scientific">Psychrobacillus glaciei</name>
    <dbReference type="NCBI Taxonomy" id="2283160"/>
    <lineage>
        <taxon>Bacteria</taxon>
        <taxon>Bacillati</taxon>
        <taxon>Bacillota</taxon>
        <taxon>Bacilli</taxon>
        <taxon>Bacillales</taxon>
        <taxon>Bacillaceae</taxon>
        <taxon>Psychrobacillus</taxon>
    </lineage>
</organism>
<dbReference type="EMBL" id="CP031223">
    <property type="protein sequence ID" value="QFF98092.1"/>
    <property type="molecule type" value="Genomic_DNA"/>
</dbReference>
<evidence type="ECO:0000256" key="1">
    <source>
        <dbReference type="SAM" id="Coils"/>
    </source>
</evidence>
<evidence type="ECO:0000259" key="3">
    <source>
        <dbReference type="SMART" id="SM00635"/>
    </source>
</evidence>
<name>A0A5J6SK89_9BACI</name>
<dbReference type="Gene3D" id="2.60.40.10">
    <property type="entry name" value="Immunoglobulins"/>
    <property type="match status" value="1"/>
</dbReference>
<protein>
    <submittedName>
        <fullName evidence="4">DUF4073 domain-containing protein</fullName>
    </submittedName>
</protein>
<evidence type="ECO:0000256" key="2">
    <source>
        <dbReference type="SAM" id="MobiDB-lite"/>
    </source>
</evidence>
<reference evidence="4 5" key="1">
    <citation type="submission" date="2018-07" db="EMBL/GenBank/DDBJ databases">
        <title>Complete genome sequence of Psychrobacillus sp. PB01, isolated from iceberg, and comparative genome analysis of Psychrobacillus strains.</title>
        <authorList>
            <person name="Lee P.C."/>
        </authorList>
    </citation>
    <scope>NUCLEOTIDE SEQUENCE [LARGE SCALE GENOMIC DNA]</scope>
    <source>
        <strain evidence="4 5">PB01</strain>
    </source>
</reference>
<gene>
    <name evidence="4" type="ORF">PB01_04260</name>
</gene>
<feature type="domain" description="BIG2" evidence="3">
    <location>
        <begin position="169"/>
        <end position="246"/>
    </location>
</feature>
<dbReference type="SMART" id="SM00635">
    <property type="entry name" value="BID_2"/>
    <property type="match status" value="1"/>
</dbReference>
<dbReference type="InterPro" id="IPR003343">
    <property type="entry name" value="Big_2"/>
</dbReference>
<dbReference type="AlphaFoldDB" id="A0A5J6SK89"/>
<feature type="coiled-coil region" evidence="1">
    <location>
        <begin position="452"/>
        <end position="479"/>
    </location>
</feature>
<dbReference type="SUPFAM" id="SSF49373">
    <property type="entry name" value="Invasin/intimin cell-adhesion fragments"/>
    <property type="match status" value="1"/>
</dbReference>
<dbReference type="Pfam" id="PF13285">
    <property type="entry name" value="DUF4073"/>
    <property type="match status" value="1"/>
</dbReference>
<dbReference type="InterPro" id="IPR013783">
    <property type="entry name" value="Ig-like_fold"/>
</dbReference>
<feature type="region of interest" description="Disordered" evidence="2">
    <location>
        <begin position="393"/>
        <end position="427"/>
    </location>
</feature>
<dbReference type="Proteomes" id="UP000325517">
    <property type="component" value="Chromosome"/>
</dbReference>
<proteinExistence type="predicted"/>
<dbReference type="InterPro" id="IPR025142">
    <property type="entry name" value="DUF4073"/>
</dbReference>
<dbReference type="KEGG" id="psyo:PB01_04260"/>
<accession>A0A5J6SK89</accession>
<dbReference type="Gene3D" id="2.60.40.1080">
    <property type="match status" value="1"/>
</dbReference>
<feature type="compositionally biased region" description="Low complexity" evidence="2">
    <location>
        <begin position="405"/>
        <end position="417"/>
    </location>
</feature>
<dbReference type="OrthoDB" id="9807519at2"/>
<dbReference type="RefSeq" id="WP_151699037.1">
    <property type="nucleotide sequence ID" value="NZ_CP031223.1"/>
</dbReference>
<dbReference type="Pfam" id="PF02368">
    <property type="entry name" value="Big_2"/>
    <property type="match status" value="1"/>
</dbReference>